<dbReference type="Proteomes" id="UP000077349">
    <property type="component" value="Unassembled WGS sequence"/>
</dbReference>
<dbReference type="EMBL" id="LVHD01000185">
    <property type="protein sequence ID" value="OAG74979.1"/>
    <property type="molecule type" value="Genomic_DNA"/>
</dbReference>
<comment type="caution">
    <text evidence="2">The sequence shown here is derived from an EMBL/GenBank/DDBJ whole genome shotgun (WGS) entry which is preliminary data.</text>
</comment>
<dbReference type="AlphaFoldDB" id="A0A177G3P8"/>
<accession>A0A177G3P8</accession>
<sequence length="118" mass="12602">MNEGGAGAISHRDVRRAGVVNGQADIGPDRNRQGAAPGAGRLVKGGFAISRRREANARWNGTFNACGFGQLAVADKVQILQAGRVDQQRRRGLSTATGRGKKKTERSQHGALRREELA</sequence>
<reference evidence="2 3" key="1">
    <citation type="submission" date="2016-03" db="EMBL/GenBank/DDBJ databases">
        <title>Draft genome sequence of Acetobacter malorum CECT 7742, a strain isolated from strawberry vinegar.</title>
        <authorList>
            <person name="Sainz F."/>
            <person name="Mas A."/>
            <person name="Torija M.J."/>
        </authorList>
    </citation>
    <scope>NUCLEOTIDE SEQUENCE [LARGE SCALE GENOMIC DNA]</scope>
    <source>
        <strain evidence="2 3">CECT 7742</strain>
    </source>
</reference>
<organism evidence="2 3">
    <name type="scientific">Acetobacter malorum</name>
    <dbReference type="NCBI Taxonomy" id="178901"/>
    <lineage>
        <taxon>Bacteria</taxon>
        <taxon>Pseudomonadati</taxon>
        <taxon>Pseudomonadota</taxon>
        <taxon>Alphaproteobacteria</taxon>
        <taxon>Acetobacterales</taxon>
        <taxon>Acetobacteraceae</taxon>
        <taxon>Acetobacter</taxon>
    </lineage>
</organism>
<evidence type="ECO:0000313" key="3">
    <source>
        <dbReference type="Proteomes" id="UP000077349"/>
    </source>
</evidence>
<evidence type="ECO:0000313" key="2">
    <source>
        <dbReference type="EMBL" id="OAG74979.1"/>
    </source>
</evidence>
<evidence type="ECO:0000256" key="1">
    <source>
        <dbReference type="SAM" id="MobiDB-lite"/>
    </source>
</evidence>
<name>A0A177G3P8_9PROT</name>
<feature type="region of interest" description="Disordered" evidence="1">
    <location>
        <begin position="83"/>
        <end position="118"/>
    </location>
</feature>
<proteinExistence type="predicted"/>
<feature type="compositionally biased region" description="Basic and acidic residues" evidence="1">
    <location>
        <begin position="105"/>
        <end position="118"/>
    </location>
</feature>
<feature type="region of interest" description="Disordered" evidence="1">
    <location>
        <begin position="1"/>
        <end position="41"/>
    </location>
</feature>
<protein>
    <submittedName>
        <fullName evidence="2">Uncharacterized protein</fullName>
    </submittedName>
</protein>
<gene>
    <name evidence="2" type="ORF">Amal_03861</name>
</gene>